<reference evidence="4" key="1">
    <citation type="journal article" date="2014" name="Int. J. Syst. Evol. Microbiol.">
        <title>Complete genome sequence of Corynebacterium casei LMG S-19264T (=DSM 44701T), isolated from a smear-ripened cheese.</title>
        <authorList>
            <consortium name="US DOE Joint Genome Institute (JGI-PGF)"/>
            <person name="Walter F."/>
            <person name="Albersmeier A."/>
            <person name="Kalinowski J."/>
            <person name="Ruckert C."/>
        </authorList>
    </citation>
    <scope>NUCLEOTIDE SEQUENCE</scope>
    <source>
        <strain evidence="4">JCM 3172</strain>
    </source>
</reference>
<sequence length="140" mass="13990">MNLPVAPPAFDATAGARSRAGRGVDIAAGCGLVFLELIALVLIAGAWFMSGFTLDPQDDVEADPLGVYLGVAGGVGVLAVVAAAFAARAGAMVTVVSQGVMAALIAALVFGGAVLQNHEDNREPPRNACADSPSAPWCNG</sequence>
<feature type="region of interest" description="Disordered" evidence="1">
    <location>
        <begin position="121"/>
        <end position="140"/>
    </location>
</feature>
<dbReference type="Pfam" id="PF19747">
    <property type="entry name" value="DUF6234"/>
    <property type="match status" value="1"/>
</dbReference>
<keyword evidence="2" id="KW-0472">Membrane</keyword>
<dbReference type="Proteomes" id="UP000619486">
    <property type="component" value="Unassembled WGS sequence"/>
</dbReference>
<organism evidence="4 5">
    <name type="scientific">Streptomyces purpureus</name>
    <dbReference type="NCBI Taxonomy" id="1951"/>
    <lineage>
        <taxon>Bacteria</taxon>
        <taxon>Bacillati</taxon>
        <taxon>Actinomycetota</taxon>
        <taxon>Actinomycetes</taxon>
        <taxon>Kitasatosporales</taxon>
        <taxon>Streptomycetaceae</taxon>
        <taxon>Streptomyces</taxon>
    </lineage>
</organism>
<evidence type="ECO:0000256" key="2">
    <source>
        <dbReference type="SAM" id="Phobius"/>
    </source>
</evidence>
<name>A0A918LLT1_9ACTN</name>
<evidence type="ECO:0000259" key="3">
    <source>
        <dbReference type="Pfam" id="PF19747"/>
    </source>
</evidence>
<feature type="transmembrane region" description="Helical" evidence="2">
    <location>
        <begin position="93"/>
        <end position="115"/>
    </location>
</feature>
<reference evidence="4" key="2">
    <citation type="submission" date="2020-09" db="EMBL/GenBank/DDBJ databases">
        <authorList>
            <person name="Sun Q."/>
            <person name="Ohkuma M."/>
        </authorList>
    </citation>
    <scope>NUCLEOTIDE SEQUENCE</scope>
    <source>
        <strain evidence="4">JCM 3172</strain>
    </source>
</reference>
<dbReference type="EMBL" id="BMQQ01000001">
    <property type="protein sequence ID" value="GGT15039.1"/>
    <property type="molecule type" value="Genomic_DNA"/>
</dbReference>
<evidence type="ECO:0000256" key="1">
    <source>
        <dbReference type="SAM" id="MobiDB-lite"/>
    </source>
</evidence>
<gene>
    <name evidence="4" type="ORF">GCM10014713_04740</name>
</gene>
<feature type="transmembrane region" description="Helical" evidence="2">
    <location>
        <begin position="67"/>
        <end position="86"/>
    </location>
</feature>
<evidence type="ECO:0000313" key="4">
    <source>
        <dbReference type="EMBL" id="GGT15039.1"/>
    </source>
</evidence>
<keyword evidence="2" id="KW-1133">Transmembrane helix</keyword>
<keyword evidence="2" id="KW-0812">Transmembrane</keyword>
<comment type="caution">
    <text evidence="4">The sequence shown here is derived from an EMBL/GenBank/DDBJ whole genome shotgun (WGS) entry which is preliminary data.</text>
</comment>
<feature type="domain" description="DUF6234" evidence="3">
    <location>
        <begin position="19"/>
        <end position="138"/>
    </location>
</feature>
<dbReference type="InterPro" id="IPR046201">
    <property type="entry name" value="DUF6234"/>
</dbReference>
<dbReference type="AlphaFoldDB" id="A0A918LLT1"/>
<evidence type="ECO:0000313" key="5">
    <source>
        <dbReference type="Proteomes" id="UP000619486"/>
    </source>
</evidence>
<keyword evidence="5" id="KW-1185">Reference proteome</keyword>
<protein>
    <recommendedName>
        <fullName evidence="3">DUF6234 domain-containing protein</fullName>
    </recommendedName>
</protein>
<feature type="transmembrane region" description="Helical" evidence="2">
    <location>
        <begin position="26"/>
        <end position="47"/>
    </location>
</feature>
<proteinExistence type="predicted"/>
<accession>A0A918LLT1</accession>
<dbReference type="RefSeq" id="WP_189199547.1">
    <property type="nucleotide sequence ID" value="NZ_BMQQ01000001.1"/>
</dbReference>